<evidence type="ECO:0000313" key="1">
    <source>
        <dbReference type="EMBL" id="CAJ1957103.1"/>
    </source>
</evidence>
<sequence>MAKRFPLVLSNKNLLKRLLSTTPIPPIVSINGLCIPNANANALCTYHEKIDYAGGDSIVGAAEGAVKSTEVLENVGERAKDTALDAAKKSAELETESTMAAADTNVLDTAEYRCSEDLRGHLGDGHDSYT</sequence>
<dbReference type="Proteomes" id="UP001189624">
    <property type="component" value="Chromosome 5"/>
</dbReference>
<dbReference type="AlphaFoldDB" id="A0AA86SSS3"/>
<reference evidence="1" key="1">
    <citation type="submission" date="2023-10" db="EMBL/GenBank/DDBJ databases">
        <authorList>
            <person name="Domelevo Entfellner J.-B."/>
        </authorList>
    </citation>
    <scope>NUCLEOTIDE SEQUENCE</scope>
</reference>
<dbReference type="EMBL" id="OY731402">
    <property type="protein sequence ID" value="CAJ1957103.1"/>
    <property type="molecule type" value="Genomic_DNA"/>
</dbReference>
<gene>
    <name evidence="1" type="ORF">AYBTSS11_LOCUS17021</name>
</gene>
<organism evidence="1 2">
    <name type="scientific">Sphenostylis stenocarpa</name>
    <dbReference type="NCBI Taxonomy" id="92480"/>
    <lineage>
        <taxon>Eukaryota</taxon>
        <taxon>Viridiplantae</taxon>
        <taxon>Streptophyta</taxon>
        <taxon>Embryophyta</taxon>
        <taxon>Tracheophyta</taxon>
        <taxon>Spermatophyta</taxon>
        <taxon>Magnoliopsida</taxon>
        <taxon>eudicotyledons</taxon>
        <taxon>Gunneridae</taxon>
        <taxon>Pentapetalae</taxon>
        <taxon>rosids</taxon>
        <taxon>fabids</taxon>
        <taxon>Fabales</taxon>
        <taxon>Fabaceae</taxon>
        <taxon>Papilionoideae</taxon>
        <taxon>50 kb inversion clade</taxon>
        <taxon>NPAAA clade</taxon>
        <taxon>indigoferoid/millettioid clade</taxon>
        <taxon>Phaseoleae</taxon>
        <taxon>Sphenostylis</taxon>
    </lineage>
</organism>
<evidence type="ECO:0000313" key="2">
    <source>
        <dbReference type="Proteomes" id="UP001189624"/>
    </source>
</evidence>
<dbReference type="Gramene" id="rna-AYBTSS11_LOCUS17021">
    <property type="protein sequence ID" value="CAJ1957103.1"/>
    <property type="gene ID" value="gene-AYBTSS11_LOCUS17021"/>
</dbReference>
<proteinExistence type="predicted"/>
<name>A0AA86SSS3_9FABA</name>
<protein>
    <submittedName>
        <fullName evidence="1">Uncharacterized protein</fullName>
    </submittedName>
</protein>
<accession>A0AA86SSS3</accession>
<keyword evidence="2" id="KW-1185">Reference proteome</keyword>